<name>A0A6G0YIL6_APHCR</name>
<keyword evidence="2" id="KW-1185">Reference proteome</keyword>
<dbReference type="Proteomes" id="UP000478052">
    <property type="component" value="Unassembled WGS sequence"/>
</dbReference>
<evidence type="ECO:0000313" key="2">
    <source>
        <dbReference type="Proteomes" id="UP000478052"/>
    </source>
</evidence>
<organism evidence="1 2">
    <name type="scientific">Aphis craccivora</name>
    <name type="common">Cowpea aphid</name>
    <dbReference type="NCBI Taxonomy" id="307492"/>
    <lineage>
        <taxon>Eukaryota</taxon>
        <taxon>Metazoa</taxon>
        <taxon>Ecdysozoa</taxon>
        <taxon>Arthropoda</taxon>
        <taxon>Hexapoda</taxon>
        <taxon>Insecta</taxon>
        <taxon>Pterygota</taxon>
        <taxon>Neoptera</taxon>
        <taxon>Paraneoptera</taxon>
        <taxon>Hemiptera</taxon>
        <taxon>Sternorrhyncha</taxon>
        <taxon>Aphidomorpha</taxon>
        <taxon>Aphidoidea</taxon>
        <taxon>Aphididae</taxon>
        <taxon>Aphidini</taxon>
        <taxon>Aphis</taxon>
        <taxon>Aphis</taxon>
    </lineage>
</organism>
<comment type="caution">
    <text evidence="1">The sequence shown here is derived from an EMBL/GenBank/DDBJ whole genome shotgun (WGS) entry which is preliminary data.</text>
</comment>
<sequence length="66" mass="7708">MNKTSWIERKTNEQALKYILGKRSRGRPRTSHFKDPKNLMEVTTYSKLKKMANGRDLQLSQQGKAI</sequence>
<protein>
    <submittedName>
        <fullName evidence="1">Uncharacterized protein</fullName>
    </submittedName>
</protein>
<gene>
    <name evidence="1" type="ORF">FWK35_00018804</name>
</gene>
<proteinExistence type="predicted"/>
<reference evidence="1 2" key="1">
    <citation type="submission" date="2019-08" db="EMBL/GenBank/DDBJ databases">
        <title>Whole genome of Aphis craccivora.</title>
        <authorList>
            <person name="Voronova N.V."/>
            <person name="Shulinski R.S."/>
            <person name="Bandarenka Y.V."/>
            <person name="Zhorov D.G."/>
            <person name="Warner D."/>
        </authorList>
    </citation>
    <scope>NUCLEOTIDE SEQUENCE [LARGE SCALE GENOMIC DNA]</scope>
    <source>
        <strain evidence="1">180601</strain>
        <tissue evidence="1">Whole Body</tissue>
    </source>
</reference>
<accession>A0A6G0YIL6</accession>
<dbReference type="EMBL" id="VUJU01003858">
    <property type="protein sequence ID" value="KAF0756429.1"/>
    <property type="molecule type" value="Genomic_DNA"/>
</dbReference>
<dbReference type="AlphaFoldDB" id="A0A6G0YIL6"/>
<evidence type="ECO:0000313" key="1">
    <source>
        <dbReference type="EMBL" id="KAF0756429.1"/>
    </source>
</evidence>